<evidence type="ECO:0000256" key="6">
    <source>
        <dbReference type="ARBA" id="ARBA00022840"/>
    </source>
</evidence>
<dbReference type="Pfam" id="PF00483">
    <property type="entry name" value="NTP_transferase"/>
    <property type="match status" value="1"/>
</dbReference>
<keyword evidence="2" id="KW-0321">Glycogen metabolism</keyword>
<organism evidence="11 12">
    <name type="scientific">candidate division CSSED10-310 bacterium</name>
    <dbReference type="NCBI Taxonomy" id="2855610"/>
    <lineage>
        <taxon>Bacteria</taxon>
        <taxon>Bacteria division CSSED10-310</taxon>
    </lineage>
</organism>
<sequence>MTVHDTIAFVLAGSKKSSLDILTRKRAKASIPFGAIYRVIDFVLSNMMNTGISHVGVLTQYRAESLMDHIDDGQAWDLHGRRRGIKILPPYQRQFGSDWYRGTADAIYQNLNFIKDHDPDYVLIASGDHIYNTDYSALLRWHYDKNADISIVTKKFPHVEPRSFGMVKIDDDFRVVDYDEKPTHVRFQDISLGIYVFDTEVLVPLLEADAKEKSTHDIGRDIIAQVVNQKRVFAYPFTEPWFYLGDIRAYWNCNMELLKEKPDINLRTWGVETNLVEGNVANLPSTRFRGAGQASNCIIANGCVIEGKVVNSILFPEVKIGPQVLVENSILMNKTQVERGTRLNEIIADKEVVFGKNIEVGHGLNVPNEHFPHYYNTGITVFAKGVYVGEGLKIGKNVLVFSDLLSSDGHVPSGSTHGGTL</sequence>
<dbReference type="InterPro" id="IPR056818">
    <property type="entry name" value="GlmU/GlgC-like_hexapep"/>
</dbReference>
<dbReference type="Gene3D" id="3.90.550.10">
    <property type="entry name" value="Spore Coat Polysaccharide Biosynthesis Protein SpsA, Chain A"/>
    <property type="match status" value="1"/>
</dbReference>
<reference evidence="11 12" key="1">
    <citation type="submission" date="2024-09" db="EMBL/GenBank/DDBJ databases">
        <title>Laminarin stimulates single cell rates of sulfate reduction while oxygen inhibits transcriptomic activity in coastal marine sediment.</title>
        <authorList>
            <person name="Lindsay M."/>
            <person name="Orcutt B."/>
            <person name="Emerson D."/>
            <person name="Stepanauskas R."/>
            <person name="D'Angelo T."/>
        </authorList>
    </citation>
    <scope>NUCLEOTIDE SEQUENCE [LARGE SCALE GENOMIC DNA]</scope>
    <source>
        <strain evidence="11">SAG AM-311-K15</strain>
    </source>
</reference>
<feature type="domain" description="Nucleotidyl transferase" evidence="9">
    <location>
        <begin position="8"/>
        <end position="259"/>
    </location>
</feature>
<dbReference type="InterPro" id="IPR011004">
    <property type="entry name" value="Trimer_LpxA-like_sf"/>
</dbReference>
<dbReference type="Proteomes" id="UP001594351">
    <property type="component" value="Unassembled WGS sequence"/>
</dbReference>
<dbReference type="NCBIfam" id="TIGR02092">
    <property type="entry name" value="glgD"/>
    <property type="match status" value="1"/>
</dbReference>
<dbReference type="InterPro" id="IPR005835">
    <property type="entry name" value="NTP_transferase_dom"/>
</dbReference>
<keyword evidence="3 11" id="KW-0808">Transferase</keyword>
<dbReference type="GO" id="GO:0008878">
    <property type="term" value="F:glucose-1-phosphate adenylyltransferase activity"/>
    <property type="evidence" value="ECO:0007669"/>
    <property type="project" value="UniProtKB-EC"/>
</dbReference>
<comment type="similarity">
    <text evidence="1">Belongs to the bacterial/plant glucose-1-phosphate adenylyltransferase family.</text>
</comment>
<dbReference type="InterPro" id="IPR005836">
    <property type="entry name" value="ADP_Glu_pyroP_CS"/>
</dbReference>
<evidence type="ECO:0000256" key="2">
    <source>
        <dbReference type="ARBA" id="ARBA00022600"/>
    </source>
</evidence>
<dbReference type="SUPFAM" id="SSF53448">
    <property type="entry name" value="Nucleotide-diphospho-sugar transferases"/>
    <property type="match status" value="1"/>
</dbReference>
<evidence type="ECO:0000256" key="5">
    <source>
        <dbReference type="ARBA" id="ARBA00022741"/>
    </source>
</evidence>
<dbReference type="EC" id="2.7.7.27" evidence="11"/>
<feature type="domain" description="Glucose-1-phosphate adenylyltransferase/Bifunctional protein GlmU-like C-terminal hexapeptide" evidence="10">
    <location>
        <begin position="291"/>
        <end position="381"/>
    </location>
</feature>
<dbReference type="PROSITE" id="PS00809">
    <property type="entry name" value="ADP_GLC_PYROPHOSPH_2"/>
    <property type="match status" value="1"/>
</dbReference>
<evidence type="ECO:0000256" key="1">
    <source>
        <dbReference type="ARBA" id="ARBA00010443"/>
    </source>
</evidence>
<keyword evidence="5" id="KW-0547">Nucleotide-binding</keyword>
<dbReference type="PANTHER" id="PTHR43523">
    <property type="entry name" value="GLUCOSE-1-PHOSPHATE ADENYLYLTRANSFERASE-RELATED"/>
    <property type="match status" value="1"/>
</dbReference>
<dbReference type="InterPro" id="IPR011831">
    <property type="entry name" value="ADP-Glc_PPase"/>
</dbReference>
<proteinExistence type="inferred from homology"/>
<dbReference type="CDD" id="cd02508">
    <property type="entry name" value="ADP_Glucose_PP"/>
    <property type="match status" value="1"/>
</dbReference>
<evidence type="ECO:0000256" key="7">
    <source>
        <dbReference type="ARBA" id="ARBA00023056"/>
    </source>
</evidence>
<dbReference type="CDD" id="cd04651">
    <property type="entry name" value="LbH_G1P_AT_C"/>
    <property type="match status" value="1"/>
</dbReference>
<keyword evidence="6" id="KW-0067">ATP-binding</keyword>
<dbReference type="PANTHER" id="PTHR43523:SF2">
    <property type="entry name" value="GLUCOSE-1-PHOSPHATE ADENYLYLTRANSFERASE"/>
    <property type="match status" value="1"/>
</dbReference>
<evidence type="ECO:0000313" key="11">
    <source>
        <dbReference type="EMBL" id="MFC1851053.1"/>
    </source>
</evidence>
<keyword evidence="12" id="KW-1185">Reference proteome</keyword>
<dbReference type="InterPro" id="IPR029044">
    <property type="entry name" value="Nucleotide-diphossugar_trans"/>
</dbReference>
<evidence type="ECO:0000256" key="8">
    <source>
        <dbReference type="ARBA" id="ARBA00023277"/>
    </source>
</evidence>
<dbReference type="EMBL" id="JBHPBY010000147">
    <property type="protein sequence ID" value="MFC1851053.1"/>
    <property type="molecule type" value="Genomic_DNA"/>
</dbReference>
<dbReference type="InterPro" id="IPR011832">
    <property type="entry name" value="GlgDAde_trans"/>
</dbReference>
<evidence type="ECO:0000256" key="4">
    <source>
        <dbReference type="ARBA" id="ARBA00022695"/>
    </source>
</evidence>
<accession>A0ABV6YYA6</accession>
<keyword evidence="7" id="KW-0320">Glycogen biosynthesis</keyword>
<dbReference type="SUPFAM" id="SSF51161">
    <property type="entry name" value="Trimeric LpxA-like enzymes"/>
    <property type="match status" value="1"/>
</dbReference>
<dbReference type="Gene3D" id="2.160.10.10">
    <property type="entry name" value="Hexapeptide repeat proteins"/>
    <property type="match status" value="1"/>
</dbReference>
<gene>
    <name evidence="11" type="primary">glgD</name>
    <name evidence="11" type="ORF">ACFL27_12740</name>
</gene>
<evidence type="ECO:0000256" key="3">
    <source>
        <dbReference type="ARBA" id="ARBA00022679"/>
    </source>
</evidence>
<keyword evidence="4 11" id="KW-0548">Nucleotidyltransferase</keyword>
<evidence type="ECO:0000259" key="9">
    <source>
        <dbReference type="Pfam" id="PF00483"/>
    </source>
</evidence>
<evidence type="ECO:0000313" key="12">
    <source>
        <dbReference type="Proteomes" id="UP001594351"/>
    </source>
</evidence>
<evidence type="ECO:0000259" key="10">
    <source>
        <dbReference type="Pfam" id="PF24894"/>
    </source>
</evidence>
<comment type="caution">
    <text evidence="11">The sequence shown here is derived from an EMBL/GenBank/DDBJ whole genome shotgun (WGS) entry which is preliminary data.</text>
</comment>
<protein>
    <submittedName>
        <fullName evidence="11">Glucose-1-phosphate adenylyltransferase subunit GlgD</fullName>
        <ecNumber evidence="11">2.7.7.27</ecNumber>
    </submittedName>
</protein>
<name>A0ABV6YYA6_UNCC1</name>
<keyword evidence="8" id="KW-0119">Carbohydrate metabolism</keyword>
<dbReference type="Pfam" id="PF24894">
    <property type="entry name" value="Hexapep_GlmU"/>
    <property type="match status" value="1"/>
</dbReference>